<comment type="caution">
    <text evidence="1">The sequence shown here is derived from an EMBL/GenBank/DDBJ whole genome shotgun (WGS) entry which is preliminary data.</text>
</comment>
<dbReference type="Proteomes" id="UP000003221">
    <property type="component" value="Unassembled WGS sequence"/>
</dbReference>
<accession>G5Q7G3</accession>
<evidence type="ECO:0000313" key="1">
    <source>
        <dbReference type="EMBL" id="EHC75384.1"/>
    </source>
</evidence>
<dbReference type="AlphaFoldDB" id="G5Q7G3"/>
<sequence length="39" mass="4340">MGDTHCGFRTVNVLTACARRAIDVDTQIRRVNRPLPGTQ</sequence>
<protein>
    <submittedName>
        <fullName evidence="1">Uncharacterized protein</fullName>
    </submittedName>
</protein>
<organism evidence="1 2">
    <name type="scientific">Salmonella enterica subsp. enterica serovar Montevideo str. S5-403</name>
    <dbReference type="NCBI Taxonomy" id="913242"/>
    <lineage>
        <taxon>Bacteria</taxon>
        <taxon>Pseudomonadati</taxon>
        <taxon>Pseudomonadota</taxon>
        <taxon>Gammaproteobacteria</taxon>
        <taxon>Enterobacterales</taxon>
        <taxon>Enterobacteriaceae</taxon>
        <taxon>Salmonella</taxon>
    </lineage>
</organism>
<proteinExistence type="predicted"/>
<gene>
    <name evidence="1" type="ORF">LTSEMON_4262</name>
</gene>
<evidence type="ECO:0000313" key="2">
    <source>
        <dbReference type="Proteomes" id="UP000003221"/>
    </source>
</evidence>
<name>G5Q7G3_SALMO</name>
<feature type="non-terminal residue" evidence="1">
    <location>
        <position position="39"/>
    </location>
</feature>
<dbReference type="EMBL" id="AFCS01000976">
    <property type="protein sequence ID" value="EHC75384.1"/>
    <property type="molecule type" value="Genomic_DNA"/>
</dbReference>
<reference evidence="1 2" key="1">
    <citation type="journal article" date="2011" name="BMC Genomics">
        <title>Genome sequencing reveals diversification of virulence factor content and possible host adaptation in distinct subpopulations of Salmonella enterica.</title>
        <authorList>
            <person name="den Bakker H.C."/>
            <person name="Moreno Switt A.I."/>
            <person name="Govoni G."/>
            <person name="Cummings C.A."/>
            <person name="Ranieri M.L."/>
            <person name="Degoricija L."/>
            <person name="Hoelzer K."/>
            <person name="Rodriguez-Rivera L.D."/>
            <person name="Brown S."/>
            <person name="Bolchacova E."/>
            <person name="Furtado M.R."/>
            <person name="Wiedmann M."/>
        </authorList>
    </citation>
    <scope>NUCLEOTIDE SEQUENCE [LARGE SCALE GENOMIC DNA]</scope>
    <source>
        <strain evidence="1 2">S5-403</strain>
    </source>
</reference>